<dbReference type="GO" id="GO:0005829">
    <property type="term" value="C:cytosol"/>
    <property type="evidence" value="ECO:0007669"/>
    <property type="project" value="TreeGrafter"/>
</dbReference>
<feature type="binding site" evidence="6">
    <location>
        <begin position="328"/>
        <end position="329"/>
    </location>
    <ligand>
        <name>S-adenosyl-L-methionine</name>
        <dbReference type="ChEBI" id="CHEBI:59789"/>
    </ligand>
</feature>
<reference evidence="11" key="2">
    <citation type="submission" date="2021-05" db="EMBL/GenBank/DDBJ databases">
        <authorList>
            <person name="Pain A."/>
        </authorList>
    </citation>
    <scope>NUCLEOTIDE SEQUENCE</scope>
    <source>
        <strain evidence="11">1802A</strain>
    </source>
</reference>
<dbReference type="Gene3D" id="3.40.50.150">
    <property type="entry name" value="Vaccinia Virus protein VP39"/>
    <property type="match status" value="1"/>
</dbReference>
<dbReference type="Pfam" id="PF17286">
    <property type="entry name" value="PRMT5_C"/>
    <property type="match status" value="1"/>
</dbReference>
<keyword evidence="1 4" id="KW-0489">Methyltransferase</keyword>
<dbReference type="GO" id="GO:0005634">
    <property type="term" value="C:nucleus"/>
    <property type="evidence" value="ECO:0007669"/>
    <property type="project" value="TreeGrafter"/>
</dbReference>
<name>A0AAD9LIB8_BABDI</name>
<dbReference type="EMBL" id="JAHBMH010000033">
    <property type="protein sequence ID" value="KAK1937565.1"/>
    <property type="molecule type" value="Genomic_DNA"/>
</dbReference>
<protein>
    <recommendedName>
        <fullName evidence="4">Protein arginine N-methyltransferase</fullName>
    </recommendedName>
</protein>
<evidence type="ECO:0000313" key="12">
    <source>
        <dbReference type="Proteomes" id="UP001195914"/>
    </source>
</evidence>
<comment type="caution">
    <text evidence="11">The sequence shown here is derived from an EMBL/GenBank/DDBJ whole genome shotgun (WGS) entry which is preliminary data.</text>
</comment>
<evidence type="ECO:0000256" key="5">
    <source>
        <dbReference type="PIRSR" id="PIRSR015894-1"/>
    </source>
</evidence>
<dbReference type="Pfam" id="PF05185">
    <property type="entry name" value="PRMT5"/>
    <property type="match status" value="1"/>
</dbReference>
<dbReference type="GO" id="GO:0006355">
    <property type="term" value="P:regulation of DNA-templated transcription"/>
    <property type="evidence" value="ECO:0007669"/>
    <property type="project" value="TreeGrafter"/>
</dbReference>
<dbReference type="PANTHER" id="PTHR10738">
    <property type="entry name" value="PROTEIN ARGININE N-METHYLTRANSFERASE 5"/>
    <property type="match status" value="1"/>
</dbReference>
<dbReference type="InterPro" id="IPR035075">
    <property type="entry name" value="PRMT5"/>
</dbReference>
<dbReference type="PIRSF" id="PIRSF015894">
    <property type="entry name" value="Skb1_MeTrfase"/>
    <property type="match status" value="1"/>
</dbReference>
<evidence type="ECO:0000256" key="2">
    <source>
        <dbReference type="ARBA" id="ARBA00022679"/>
    </source>
</evidence>
<dbReference type="InterPro" id="IPR025799">
    <property type="entry name" value="Arg_MeTrfase"/>
</dbReference>
<evidence type="ECO:0000256" key="3">
    <source>
        <dbReference type="ARBA" id="ARBA00022691"/>
    </source>
</evidence>
<evidence type="ECO:0000256" key="1">
    <source>
        <dbReference type="ARBA" id="ARBA00022603"/>
    </source>
</evidence>
<dbReference type="InterPro" id="IPR029063">
    <property type="entry name" value="SAM-dependent_MTases_sf"/>
</dbReference>
<dbReference type="GO" id="GO:0032259">
    <property type="term" value="P:methylation"/>
    <property type="evidence" value="ECO:0007669"/>
    <property type="project" value="UniProtKB-KW"/>
</dbReference>
<dbReference type="Gene3D" id="3.20.20.150">
    <property type="entry name" value="Divalent-metal-dependent TIM barrel enzymes"/>
    <property type="match status" value="1"/>
</dbReference>
<dbReference type="AlphaFoldDB" id="A0AAD9LIB8"/>
<dbReference type="Pfam" id="PF17285">
    <property type="entry name" value="PRMT5_TIM"/>
    <property type="match status" value="1"/>
</dbReference>
<dbReference type="InterPro" id="IPR007857">
    <property type="entry name" value="Arg_MeTrfase_PRMT5"/>
</dbReference>
<evidence type="ECO:0000313" key="11">
    <source>
        <dbReference type="EMBL" id="KAK1937565.1"/>
    </source>
</evidence>
<evidence type="ECO:0000259" key="8">
    <source>
        <dbReference type="Pfam" id="PF05185"/>
    </source>
</evidence>
<evidence type="ECO:0000256" key="4">
    <source>
        <dbReference type="PIRNR" id="PIRNR015894"/>
    </source>
</evidence>
<feature type="binding site" evidence="6">
    <location>
        <position position="405"/>
    </location>
    <ligand>
        <name>S-adenosyl-L-methionine</name>
        <dbReference type="ChEBI" id="CHEBI:59789"/>
    </ligand>
</feature>
<evidence type="ECO:0000256" key="7">
    <source>
        <dbReference type="PIRSR" id="PIRSR015894-3"/>
    </source>
</evidence>
<dbReference type="PANTHER" id="PTHR10738:SF0">
    <property type="entry name" value="PROTEIN ARGININE N-METHYLTRANSFERASE 5"/>
    <property type="match status" value="1"/>
</dbReference>
<gene>
    <name evidence="11" type="ORF">X943_002932</name>
</gene>
<feature type="site" description="Critical for specifying symmetric addition of methyl groups" evidence="7">
    <location>
        <position position="322"/>
    </location>
</feature>
<accession>A0AAD9LIB8</accession>
<dbReference type="InterPro" id="IPR035247">
    <property type="entry name" value="PRMT5_TIM"/>
</dbReference>
<keyword evidence="3 4" id="KW-0949">S-adenosyl-L-methionine</keyword>
<evidence type="ECO:0000259" key="10">
    <source>
        <dbReference type="Pfam" id="PF17286"/>
    </source>
</evidence>
<sequence length="670" mass="76363">MTERAKSVALRPPLIFGWNIRTPGTNDLLRIIKIMEHLGVCFASLNLNSAAGDPEETTFVPLCGSDLVLTYNYWSQRIVAKIDDIDAAFIPYMEWTAYVGLRAVCITCEYVFREAKEPDEVHETLANMAQMLKSFVNSPNVPTVCLSFAANDVSWGYWSAIYEMTNYSPQLRVAILLDDDNLENLERWMAEPVTAIILRENAFVKNGDSVHVSEKIAPHLKYCFNFNVKIMLSGDFNFHLINEASQLRSCDSLELLTLKDLETPAMEDGIGIREAISAIKAIYATMPPLTEADKFREGFLDLLQEPLQPVRDNLDTVTYEHFEKCTRKYSQYETAIDLWLKDYLAGNVPSGKCKEGNQDSEGPGGENMRIPVIYIVGAGRGPLVDCVLRALAKNNVISFSVYALEKNPATVFTLKHKIATNAIPGWNKVKLIFQDMRTFKPPEAADLVISELMGSFGDNELAPECLDGIQNVFHSSFPEHQVTFIPCSYTSYAEPIYAPKVWSSLNYTHVEKPFEHPYTVALHKIYKIAEHPRPCFKFEHPNTKLKLKYEDDDELQGICEADNAHNDRYICMKYKAKIECFINGFAGYFECTLYKDIKLSTIPGVMDDQISWFPIYFPLMTPVYVKESQLIMIHVWRKHDRRRMWYEWALTLPHVTAVHNAHGSCHSILR</sequence>
<evidence type="ECO:0000259" key="9">
    <source>
        <dbReference type="Pfam" id="PF17285"/>
    </source>
</evidence>
<comment type="similarity">
    <text evidence="4">Belongs to the class I-like SAM-binding methyltransferase superfamily.</text>
</comment>
<organism evidence="11 12">
    <name type="scientific">Babesia divergens</name>
    <dbReference type="NCBI Taxonomy" id="32595"/>
    <lineage>
        <taxon>Eukaryota</taxon>
        <taxon>Sar</taxon>
        <taxon>Alveolata</taxon>
        <taxon>Apicomplexa</taxon>
        <taxon>Aconoidasida</taxon>
        <taxon>Piroplasmida</taxon>
        <taxon>Babesiidae</taxon>
        <taxon>Babesia</taxon>
    </lineage>
</organism>
<feature type="domain" description="PRMT5 arginine-N-methyltransferase" evidence="8">
    <location>
        <begin position="293"/>
        <end position="475"/>
    </location>
</feature>
<proteinExistence type="inferred from homology"/>
<dbReference type="PROSITE" id="PS51678">
    <property type="entry name" value="SAM_MT_PRMT"/>
    <property type="match status" value="1"/>
</dbReference>
<evidence type="ECO:0000256" key="6">
    <source>
        <dbReference type="PIRSR" id="PIRSR015894-2"/>
    </source>
</evidence>
<feature type="binding site" evidence="6">
    <location>
        <begin position="435"/>
        <end position="436"/>
    </location>
    <ligand>
        <name>S-adenosyl-L-methionine</name>
        <dbReference type="ChEBI" id="CHEBI:59789"/>
    </ligand>
</feature>
<keyword evidence="12" id="KW-1185">Reference proteome</keyword>
<dbReference type="SUPFAM" id="SSF53335">
    <property type="entry name" value="S-adenosyl-L-methionine-dependent methyltransferases"/>
    <property type="match status" value="1"/>
</dbReference>
<reference evidence="11" key="1">
    <citation type="journal article" date="2014" name="Nucleic Acids Res.">
        <title>The evolutionary dynamics of variant antigen genes in Babesia reveal a history of genomic innovation underlying host-parasite interaction.</title>
        <authorList>
            <person name="Jackson A.P."/>
            <person name="Otto T.D."/>
            <person name="Darby A."/>
            <person name="Ramaprasad A."/>
            <person name="Xia D."/>
            <person name="Echaide I.E."/>
            <person name="Farber M."/>
            <person name="Gahlot S."/>
            <person name="Gamble J."/>
            <person name="Gupta D."/>
            <person name="Gupta Y."/>
            <person name="Jackson L."/>
            <person name="Malandrin L."/>
            <person name="Malas T.B."/>
            <person name="Moussa E."/>
            <person name="Nair M."/>
            <person name="Reid A.J."/>
            <person name="Sanders M."/>
            <person name="Sharma J."/>
            <person name="Tracey A."/>
            <person name="Quail M.A."/>
            <person name="Weir W."/>
            <person name="Wastling J.M."/>
            <person name="Hall N."/>
            <person name="Willadsen P."/>
            <person name="Lingelbach K."/>
            <person name="Shiels B."/>
            <person name="Tait A."/>
            <person name="Berriman M."/>
            <person name="Allred D.R."/>
            <person name="Pain A."/>
        </authorList>
    </citation>
    <scope>NUCLEOTIDE SEQUENCE</scope>
    <source>
        <strain evidence="11">1802A</strain>
    </source>
</reference>
<dbReference type="GO" id="GO:0016274">
    <property type="term" value="F:protein-arginine N-methyltransferase activity"/>
    <property type="evidence" value="ECO:0007669"/>
    <property type="project" value="InterPro"/>
</dbReference>
<dbReference type="InterPro" id="IPR035248">
    <property type="entry name" value="PRMT5_C"/>
</dbReference>
<dbReference type="Proteomes" id="UP001195914">
    <property type="component" value="Unassembled WGS sequence"/>
</dbReference>
<feature type="active site" description="Proton donor/acceptor" evidence="5">
    <location>
        <position position="460"/>
    </location>
</feature>
<feature type="domain" description="PRMT5 TIM barrel" evidence="9">
    <location>
        <begin position="51"/>
        <end position="235"/>
    </location>
</feature>
<feature type="binding site" evidence="6">
    <location>
        <position position="319"/>
    </location>
    <ligand>
        <name>S-adenosyl-L-methionine</name>
        <dbReference type="ChEBI" id="CHEBI:59789"/>
    </ligand>
</feature>
<feature type="active site" description="Proton donor/acceptor" evidence="5">
    <location>
        <position position="451"/>
    </location>
</feature>
<feature type="domain" description="PRMT5 oligomerisation" evidence="10">
    <location>
        <begin position="488"/>
        <end position="667"/>
    </location>
</feature>
<dbReference type="Gene3D" id="2.70.160.11">
    <property type="entry name" value="Hnrnp arginine n-methyltransferase1"/>
    <property type="match status" value="1"/>
</dbReference>
<keyword evidence="2 4" id="KW-0808">Transferase</keyword>